<feature type="compositionally biased region" description="Basic and acidic residues" evidence="1">
    <location>
        <begin position="86"/>
        <end position="97"/>
    </location>
</feature>
<evidence type="ECO:0000256" key="1">
    <source>
        <dbReference type="SAM" id="MobiDB-lite"/>
    </source>
</evidence>
<protein>
    <submittedName>
        <fullName evidence="2">Uncharacterized protein</fullName>
    </submittedName>
</protein>
<reference evidence="2" key="1">
    <citation type="submission" date="2013-12" db="EMBL/GenBank/DDBJ databases">
        <title>The Genome Sequence of Aphanomyces astaci APO3.</title>
        <authorList>
            <consortium name="The Broad Institute Genomics Platform"/>
            <person name="Russ C."/>
            <person name="Tyler B."/>
            <person name="van West P."/>
            <person name="Dieguez-Uribeondo J."/>
            <person name="Young S.K."/>
            <person name="Zeng Q."/>
            <person name="Gargeya S."/>
            <person name="Fitzgerald M."/>
            <person name="Abouelleil A."/>
            <person name="Alvarado L."/>
            <person name="Chapman S.B."/>
            <person name="Gainer-Dewar J."/>
            <person name="Goldberg J."/>
            <person name="Griggs A."/>
            <person name="Gujja S."/>
            <person name="Hansen M."/>
            <person name="Howarth C."/>
            <person name="Imamovic A."/>
            <person name="Ireland A."/>
            <person name="Larimer J."/>
            <person name="McCowan C."/>
            <person name="Murphy C."/>
            <person name="Pearson M."/>
            <person name="Poon T.W."/>
            <person name="Priest M."/>
            <person name="Roberts A."/>
            <person name="Saif S."/>
            <person name="Shea T."/>
            <person name="Sykes S."/>
            <person name="Wortman J."/>
            <person name="Nusbaum C."/>
            <person name="Birren B."/>
        </authorList>
    </citation>
    <scope>NUCLEOTIDE SEQUENCE [LARGE SCALE GENOMIC DNA]</scope>
    <source>
        <strain evidence="2">APO3</strain>
    </source>
</reference>
<organism evidence="2">
    <name type="scientific">Aphanomyces astaci</name>
    <name type="common">Crayfish plague agent</name>
    <dbReference type="NCBI Taxonomy" id="112090"/>
    <lineage>
        <taxon>Eukaryota</taxon>
        <taxon>Sar</taxon>
        <taxon>Stramenopiles</taxon>
        <taxon>Oomycota</taxon>
        <taxon>Saprolegniomycetes</taxon>
        <taxon>Saprolegniales</taxon>
        <taxon>Verrucalvaceae</taxon>
        <taxon>Aphanomyces</taxon>
    </lineage>
</organism>
<dbReference type="RefSeq" id="XP_009834974.1">
    <property type="nucleotide sequence ID" value="XM_009836672.1"/>
</dbReference>
<proteinExistence type="predicted"/>
<dbReference type="AlphaFoldDB" id="W4G6N4"/>
<dbReference type="VEuPathDB" id="FungiDB:H257_10203"/>
<dbReference type="OrthoDB" id="124944at2759"/>
<name>W4G6N4_APHAT</name>
<sequence length="111" mass="13064">MSASRVDLGDLIAVVHDKWATSRGLRKFRRYFFSQWLPYNRAYGGTDDVRFWKWHVYHSPPGSSYTNNPKVRYNCELKDPCAGRIQRSRDQTSRDEYTATASDKPYETCRC</sequence>
<dbReference type="EMBL" id="KI913140">
    <property type="protein sequence ID" value="ETV75340.1"/>
    <property type="molecule type" value="Genomic_DNA"/>
</dbReference>
<gene>
    <name evidence="2" type="ORF">H257_10203</name>
</gene>
<feature type="region of interest" description="Disordered" evidence="1">
    <location>
        <begin position="86"/>
        <end position="111"/>
    </location>
</feature>
<accession>W4G6N4</accession>
<dbReference type="GeneID" id="20812199"/>
<evidence type="ECO:0000313" key="2">
    <source>
        <dbReference type="EMBL" id="ETV75340.1"/>
    </source>
</evidence>